<evidence type="ECO:0000256" key="1">
    <source>
        <dbReference type="ARBA" id="ARBA00008875"/>
    </source>
</evidence>
<dbReference type="PANTHER" id="PTHR12631">
    <property type="entry name" value="ALPHA-L-IDURONIDASE"/>
    <property type="match status" value="1"/>
</dbReference>
<dbReference type="SUPFAM" id="SSF51445">
    <property type="entry name" value="(Trans)glycosidases"/>
    <property type="match status" value="1"/>
</dbReference>
<dbReference type="InterPro" id="IPR017853">
    <property type="entry name" value="GH"/>
</dbReference>
<dbReference type="InterPro" id="IPR049166">
    <property type="entry name" value="GH39_cat"/>
</dbReference>
<protein>
    <recommendedName>
        <fullName evidence="4">Glycosyl hydrolases family 39 N-terminal catalytic domain-containing protein</fullName>
    </recommendedName>
</protein>
<feature type="domain" description="Glycosyl hydrolases family 39 N-terminal catalytic" evidence="4">
    <location>
        <begin position="91"/>
        <end position="298"/>
    </location>
</feature>
<dbReference type="Pfam" id="PF01229">
    <property type="entry name" value="Glyco_hydro_39"/>
    <property type="match status" value="1"/>
</dbReference>
<comment type="similarity">
    <text evidence="1">Belongs to the glycosyl hydrolase 39 family.</text>
</comment>
<dbReference type="RefSeq" id="WP_168569718.1">
    <property type="nucleotide sequence ID" value="NZ_CP051167.1"/>
</dbReference>
<dbReference type="KEGG" id="oxy:HCG48_14035"/>
<organism evidence="5 6">
    <name type="scientific">Oxynema aestuarii AP17</name>
    <dbReference type="NCBI Taxonomy" id="2064643"/>
    <lineage>
        <taxon>Bacteria</taxon>
        <taxon>Bacillati</taxon>
        <taxon>Cyanobacteriota</taxon>
        <taxon>Cyanophyceae</taxon>
        <taxon>Oscillatoriophycideae</taxon>
        <taxon>Oscillatoriales</taxon>
        <taxon>Oscillatoriaceae</taxon>
        <taxon>Oxynema</taxon>
        <taxon>Oxynema aestuarii</taxon>
    </lineage>
</organism>
<evidence type="ECO:0000313" key="5">
    <source>
        <dbReference type="EMBL" id="QIZ71566.1"/>
    </source>
</evidence>
<evidence type="ECO:0000256" key="2">
    <source>
        <dbReference type="ARBA" id="ARBA00022801"/>
    </source>
</evidence>
<evidence type="ECO:0000259" key="4">
    <source>
        <dbReference type="Pfam" id="PF01229"/>
    </source>
</evidence>
<dbReference type="PANTHER" id="PTHR12631:SF10">
    <property type="entry name" value="BETA-XYLOSIDASE-LIKE PROTEIN-RELATED"/>
    <property type="match status" value="1"/>
</dbReference>
<dbReference type="EMBL" id="CP051167">
    <property type="protein sequence ID" value="QIZ71566.1"/>
    <property type="molecule type" value="Genomic_DNA"/>
</dbReference>
<evidence type="ECO:0000256" key="3">
    <source>
        <dbReference type="ARBA" id="ARBA00023295"/>
    </source>
</evidence>
<accession>A0A6H1TZE3</accession>
<keyword evidence="2" id="KW-0378">Hydrolase</keyword>
<dbReference type="Gene3D" id="3.20.20.80">
    <property type="entry name" value="Glycosidases"/>
    <property type="match status" value="1"/>
</dbReference>
<dbReference type="InterPro" id="IPR051923">
    <property type="entry name" value="Glycosyl_Hydrolase_39"/>
</dbReference>
<keyword evidence="3" id="KW-0326">Glycosidase</keyword>
<proteinExistence type="inferred from homology"/>
<dbReference type="AlphaFoldDB" id="A0A6H1TZE3"/>
<sequence>MNRLKGKIGLFFALMLVTFTIAVGLKFNVIRQPIALNPPARPIPATLFGLHIHHLVKKPSDLPQVTPWPSVEFGTWRLWDAHIGWLNLEKEKGQWQFDTLDRYLEIAREREVELLLPLGLSPKWASARPEEPSAYAPGAAAEPKNIEDWQNYVRTVGTRYRGRLPYYEIWNEPNWKRFFTGSTEQMFELAREAHEILKPLDPEIAIVSPSATDGKHGAAWLADYFALGGVDYSDIIGFHFYVGPGEGPEDAIPVIQEVQQVMSDYGVADKPLWNTEAGWLGDQPFEDPQTSVAYVARAYILNWASGVERLYWYDWDFNPIVRLHLVKEDNKTLTPAGVAYGEIYDWLVGARMDECHSDLRYTWTCQLTRDRDYQAWILWNPDRSSSFSVPEEWKVAQVRYLNGERRRFQGSKVEIGPTPILLERTGDTLGDSRANAQSRFKSS</sequence>
<keyword evidence="6" id="KW-1185">Reference proteome</keyword>
<name>A0A6H1TZE3_9CYAN</name>
<evidence type="ECO:0000313" key="6">
    <source>
        <dbReference type="Proteomes" id="UP000500857"/>
    </source>
</evidence>
<dbReference type="Proteomes" id="UP000500857">
    <property type="component" value="Chromosome"/>
</dbReference>
<gene>
    <name evidence="5" type="ORF">HCG48_14035</name>
</gene>
<dbReference type="GO" id="GO:0004553">
    <property type="term" value="F:hydrolase activity, hydrolyzing O-glycosyl compounds"/>
    <property type="evidence" value="ECO:0007669"/>
    <property type="project" value="TreeGrafter"/>
</dbReference>
<reference evidence="5 6" key="1">
    <citation type="submission" date="2020-04" db="EMBL/GenBank/DDBJ databases">
        <authorList>
            <person name="Basu S."/>
            <person name="Maruthanayagam V."/>
            <person name="Chakraborty S."/>
            <person name="Pramanik A."/>
            <person name="Mukherjee J."/>
            <person name="Brink B."/>
        </authorList>
    </citation>
    <scope>NUCLEOTIDE SEQUENCE [LARGE SCALE GENOMIC DNA]</scope>
    <source>
        <strain evidence="5 6">AP17</strain>
    </source>
</reference>